<dbReference type="PANTHER" id="PTHR34825:SF1">
    <property type="entry name" value="AAA-ATPASE-LIKE DOMAIN-CONTAINING PROTEIN"/>
    <property type="match status" value="1"/>
</dbReference>
<sequence>MVGAARPWRDGYLFGNKEIYNPWSVLKYVLKILQGNDVPESFWANTSGNDIIYQYIQKADSQMRTDFDTLTSGGRITQTVRYELTYREMDQINNIYSFLLFTGYLKAIACVDKDKAVYQLMIPNKEINRIYTLIFEEWFQEQVKAKSRTLVDAFMKEDVETANEVLNTILFKSISYFDYDEKFYHGMLVGMLSDYQIVSNQETGNGRSDIMVLPAYKKKRGLVLEVKVATKEKDIEITAQKACHQIREMNYIDGLQERGYTDIIGYGIAFYKKTCVIMLAK</sequence>
<dbReference type="Pfam" id="PF08011">
    <property type="entry name" value="PDDEXK_9"/>
    <property type="match status" value="1"/>
</dbReference>
<proteinExistence type="predicted"/>
<dbReference type="AlphaFoldDB" id="A0A6N2TV35"/>
<dbReference type="EMBL" id="CACRTE010000019">
    <property type="protein sequence ID" value="VYT08839.1"/>
    <property type="molecule type" value="Genomic_DNA"/>
</dbReference>
<dbReference type="PANTHER" id="PTHR34825">
    <property type="entry name" value="CONSERVED PROTEIN, WITH A WEAK D-GALACTARATE DEHYDRATASE/ALTRONATE HYDROLASE DOMAIN"/>
    <property type="match status" value="1"/>
</dbReference>
<reference evidence="1" key="1">
    <citation type="submission" date="2019-11" db="EMBL/GenBank/DDBJ databases">
        <authorList>
            <person name="Feng L."/>
        </authorList>
    </citation>
    <scope>NUCLEOTIDE SEQUENCE</scope>
    <source>
        <strain evidence="1">CinnocuumLFYP12</strain>
    </source>
</reference>
<accession>A0A6N2TV35</accession>
<organism evidence="1">
    <name type="scientific">Clostridium innocuum</name>
    <dbReference type="NCBI Taxonomy" id="1522"/>
    <lineage>
        <taxon>Bacteria</taxon>
        <taxon>Bacillati</taxon>
        <taxon>Bacillota</taxon>
        <taxon>Clostridia</taxon>
        <taxon>Eubacteriales</taxon>
        <taxon>Clostridiaceae</taxon>
        <taxon>Clostridium</taxon>
    </lineage>
</organism>
<protein>
    <submittedName>
        <fullName evidence="1">Uncharacterized protein</fullName>
    </submittedName>
</protein>
<dbReference type="InterPro" id="IPR012547">
    <property type="entry name" value="PDDEXK_9"/>
</dbReference>
<name>A0A6N2TV35_CLOIN</name>
<gene>
    <name evidence="1" type="ORF">CILFYP12_01474</name>
</gene>
<evidence type="ECO:0000313" key="1">
    <source>
        <dbReference type="EMBL" id="VYT08839.1"/>
    </source>
</evidence>
<dbReference type="RefSeq" id="WP_002610404.1">
    <property type="nucleotide sequence ID" value="NZ_CABHIW010000007.1"/>
</dbReference>